<feature type="compositionally biased region" description="Polar residues" evidence="1">
    <location>
        <begin position="18"/>
        <end position="31"/>
    </location>
</feature>
<dbReference type="EMBL" id="JBJQND010000016">
    <property type="protein sequence ID" value="KAL3847871.1"/>
    <property type="molecule type" value="Genomic_DNA"/>
</dbReference>
<keyword evidence="3" id="KW-1185">Reference proteome</keyword>
<evidence type="ECO:0000313" key="2">
    <source>
        <dbReference type="EMBL" id="KAL3847871.1"/>
    </source>
</evidence>
<reference evidence="2 3" key="1">
    <citation type="submission" date="2024-11" db="EMBL/GenBank/DDBJ databases">
        <title>Chromosome-level genome assembly of the freshwater bivalve Anodonta woodiana.</title>
        <authorList>
            <person name="Chen X."/>
        </authorList>
    </citation>
    <scope>NUCLEOTIDE SEQUENCE [LARGE SCALE GENOMIC DNA]</scope>
    <source>
        <strain evidence="2">MN2024</strain>
        <tissue evidence="2">Gills</tissue>
    </source>
</reference>
<sequence length="108" mass="12005">MDRVGQFPGDHTKGRINPWSQKQGRINSWGPQTGYFKSPGTTDRVGQIPGDHGQGRINPWGPQTGYDKSMGTTKARCPTIVSIYDSMGPTGYFFSIKSVRYTEEPTHI</sequence>
<evidence type="ECO:0000256" key="1">
    <source>
        <dbReference type="SAM" id="MobiDB-lite"/>
    </source>
</evidence>
<accession>A0ABD3UG22</accession>
<feature type="region of interest" description="Disordered" evidence="1">
    <location>
        <begin position="1"/>
        <end position="72"/>
    </location>
</feature>
<dbReference type="AlphaFoldDB" id="A0ABD3UG22"/>
<name>A0ABD3UG22_SINWO</name>
<evidence type="ECO:0000313" key="3">
    <source>
        <dbReference type="Proteomes" id="UP001634394"/>
    </source>
</evidence>
<organism evidence="2 3">
    <name type="scientific">Sinanodonta woodiana</name>
    <name type="common">Chinese pond mussel</name>
    <name type="synonym">Anodonta woodiana</name>
    <dbReference type="NCBI Taxonomy" id="1069815"/>
    <lineage>
        <taxon>Eukaryota</taxon>
        <taxon>Metazoa</taxon>
        <taxon>Spiralia</taxon>
        <taxon>Lophotrochozoa</taxon>
        <taxon>Mollusca</taxon>
        <taxon>Bivalvia</taxon>
        <taxon>Autobranchia</taxon>
        <taxon>Heteroconchia</taxon>
        <taxon>Palaeoheterodonta</taxon>
        <taxon>Unionida</taxon>
        <taxon>Unionoidea</taxon>
        <taxon>Unionidae</taxon>
        <taxon>Unioninae</taxon>
        <taxon>Sinanodonta</taxon>
    </lineage>
</organism>
<proteinExistence type="predicted"/>
<gene>
    <name evidence="2" type="ORF">ACJMK2_018762</name>
</gene>
<dbReference type="Proteomes" id="UP001634394">
    <property type="component" value="Unassembled WGS sequence"/>
</dbReference>
<protein>
    <submittedName>
        <fullName evidence="2">Uncharacterized protein</fullName>
    </submittedName>
</protein>
<comment type="caution">
    <text evidence="2">The sequence shown here is derived from an EMBL/GenBank/DDBJ whole genome shotgun (WGS) entry which is preliminary data.</text>
</comment>